<dbReference type="FunFam" id="3.30.230.10:FF:000003">
    <property type="entry name" value="Elongation factor G"/>
    <property type="match status" value="1"/>
</dbReference>
<sequence>MDKIPVDAKRDITLIGHHGSGKTQIVDAMLYNAKLIDRIGILATDSEEVEREKKASFSMGVTSVHHNDSRIYVIDTPGMSDFYAETANGILVSENIVVVINSTAGIEIQTERFGSVAKEHGKGIIAFFNMLDKERSGFADTLADLGDTFERTPVLVQLPIGSEAGFRGLIDLVKMKAFIFEDGGVFKEEDIPADLKSAAEEARTKMIEDIVQNDEELMMKYLEGEPLSTDELTSAFKKAYLGNEVIPVLLGSAAKNIGISQLLDFVIEVGKKPSETSPKAATLLSGEKIEVNATEEEPLVAYIFKSVVDPFVGKLTFMKILSGTLKQGDTFIVVDQESLEKVGHVMLPEGTKEIEVDEATVGDIVKLSKLKKSAAGNTVAHKDRQLKLELPEMPEPMISKSIQPKSKGDIDKISGGLARLAESDPTFKWENDPETNETVISGLGSVHLDIMIERLKKLFSVDVEVGKPKIAYRETVRKTVEAEYKHKKQTGGHGQYGHVQIRIEPNERGAGFEFIDKIVGGVVPKNYIPAVEKGIVEAMKKGVLASYPVVDAKVTLFYGSYHDVDSSDMSFQIAARQAFKNGMGEANPVILEPLMDVDVFVPEEATGDIMGEITSRRGRPMGMEPQGKGTSKVVAQVPLAEMLDFANKLSSITSGRGYFTMRFNSYQETPPDVQQKIILERQRELEEQQK</sequence>
<evidence type="ECO:0000256" key="2">
    <source>
        <dbReference type="ARBA" id="ARBA00022741"/>
    </source>
</evidence>
<dbReference type="InterPro" id="IPR014721">
    <property type="entry name" value="Ribsml_uS5_D2-typ_fold_subgr"/>
</dbReference>
<comment type="caution">
    <text evidence="6">The sequence shown here is derived from an EMBL/GenBank/DDBJ whole genome shotgun (WGS) entry which is preliminary data.</text>
</comment>
<dbReference type="NCBIfam" id="TIGR00231">
    <property type="entry name" value="small_GTP"/>
    <property type="match status" value="1"/>
</dbReference>
<evidence type="ECO:0000313" key="7">
    <source>
        <dbReference type="Proteomes" id="UP000054092"/>
    </source>
</evidence>
<accession>A0A117M318</accession>
<dbReference type="FunFam" id="3.30.70.240:FF:000001">
    <property type="entry name" value="Elongation factor G"/>
    <property type="match status" value="1"/>
</dbReference>
<dbReference type="GO" id="GO:0005525">
    <property type="term" value="F:GTP binding"/>
    <property type="evidence" value="ECO:0007669"/>
    <property type="project" value="UniProtKB-UniRule"/>
</dbReference>
<dbReference type="SUPFAM" id="SSF52540">
    <property type="entry name" value="P-loop containing nucleoside triphosphate hydrolases"/>
    <property type="match status" value="1"/>
</dbReference>
<evidence type="ECO:0000256" key="4">
    <source>
        <dbReference type="NCBIfam" id="TIGR00484"/>
    </source>
</evidence>
<dbReference type="InterPro" id="IPR000795">
    <property type="entry name" value="T_Tr_GTP-bd_dom"/>
</dbReference>
<protein>
    <recommendedName>
        <fullName evidence="4">Elongation factor G</fullName>
    </recommendedName>
</protein>
<dbReference type="InterPro" id="IPR020568">
    <property type="entry name" value="Ribosomal_Su5_D2-typ_SF"/>
</dbReference>
<gene>
    <name evidence="6" type="ORF">XD94_0397</name>
</gene>
<dbReference type="Gene3D" id="2.40.30.10">
    <property type="entry name" value="Translation factors"/>
    <property type="match status" value="1"/>
</dbReference>
<evidence type="ECO:0000256" key="1">
    <source>
        <dbReference type="ARBA" id="ARBA00005870"/>
    </source>
</evidence>
<dbReference type="EMBL" id="LGGP01000047">
    <property type="protein sequence ID" value="KUK81592.1"/>
    <property type="molecule type" value="Genomic_DNA"/>
</dbReference>
<dbReference type="InterPro" id="IPR004540">
    <property type="entry name" value="Transl_elong_EFG/EF2"/>
</dbReference>
<dbReference type="Pfam" id="PF00009">
    <property type="entry name" value="GTP_EFTU"/>
    <property type="match status" value="1"/>
</dbReference>
<dbReference type="Pfam" id="PF14492">
    <property type="entry name" value="EFG_III"/>
    <property type="match status" value="1"/>
</dbReference>
<dbReference type="InterPro" id="IPR041095">
    <property type="entry name" value="EFG_II"/>
</dbReference>
<dbReference type="FunFam" id="3.30.70.870:FF:000002">
    <property type="entry name" value="Translation elongation factor 2"/>
    <property type="match status" value="1"/>
</dbReference>
<dbReference type="PROSITE" id="PS51722">
    <property type="entry name" value="G_TR_2"/>
    <property type="match status" value="1"/>
</dbReference>
<dbReference type="NCBIfam" id="NF009381">
    <property type="entry name" value="PRK12740.1-5"/>
    <property type="match status" value="1"/>
</dbReference>
<dbReference type="PATRIC" id="fig|1184387.3.peg.727"/>
<dbReference type="Pfam" id="PF03764">
    <property type="entry name" value="EFG_IV"/>
    <property type="match status" value="1"/>
</dbReference>
<dbReference type="NCBIfam" id="NF009379">
    <property type="entry name" value="PRK12740.1-3"/>
    <property type="match status" value="1"/>
</dbReference>
<dbReference type="InterPro" id="IPR005225">
    <property type="entry name" value="Small_GTP-bd"/>
</dbReference>
<dbReference type="Pfam" id="PF22042">
    <property type="entry name" value="EF-G_D2"/>
    <property type="match status" value="1"/>
</dbReference>
<dbReference type="PANTHER" id="PTHR43261:SF6">
    <property type="entry name" value="ELONGATION FACTOR G-LIKE PROTEIN"/>
    <property type="match status" value="1"/>
</dbReference>
<feature type="domain" description="Tr-type G" evidence="5">
    <location>
        <begin position="7"/>
        <end position="274"/>
    </location>
</feature>
<comment type="similarity">
    <text evidence="1">Belongs to the TRAFAC class translation factor GTPase superfamily. Classic translation factor GTPase family. EF-G/EF-2 subfamily.</text>
</comment>
<dbReference type="InterPro" id="IPR035647">
    <property type="entry name" value="EFG_III/V"/>
</dbReference>
<dbReference type="InterPro" id="IPR047872">
    <property type="entry name" value="EFG_IV"/>
</dbReference>
<dbReference type="InterPro" id="IPR027417">
    <property type="entry name" value="P-loop_NTPase"/>
</dbReference>
<dbReference type="AlphaFoldDB" id="A0A117M318"/>
<proteinExistence type="inferred from homology"/>
<dbReference type="Gene3D" id="3.40.50.300">
    <property type="entry name" value="P-loop containing nucleotide triphosphate hydrolases"/>
    <property type="match status" value="1"/>
</dbReference>
<dbReference type="SMART" id="SM00889">
    <property type="entry name" value="EFG_IV"/>
    <property type="match status" value="1"/>
</dbReference>
<dbReference type="InterPro" id="IPR035649">
    <property type="entry name" value="EFG_V"/>
</dbReference>
<dbReference type="InterPro" id="IPR053905">
    <property type="entry name" value="EF-G-like_DII"/>
</dbReference>
<name>A0A117M318_9BACT</name>
<dbReference type="Proteomes" id="UP000054092">
    <property type="component" value="Unassembled WGS sequence"/>
</dbReference>
<dbReference type="Gene3D" id="3.30.70.240">
    <property type="match status" value="1"/>
</dbReference>
<dbReference type="GO" id="GO:0003746">
    <property type="term" value="F:translation elongation factor activity"/>
    <property type="evidence" value="ECO:0007669"/>
    <property type="project" value="UniProtKB-UniRule"/>
</dbReference>
<evidence type="ECO:0000313" key="6">
    <source>
        <dbReference type="EMBL" id="KUK81592.1"/>
    </source>
</evidence>
<reference evidence="7" key="1">
    <citation type="journal article" date="2015" name="MBio">
        <title>Genome-Resolved Metagenomic Analysis Reveals Roles for Candidate Phyla and Other Microbial Community Members in Biogeochemical Transformations in Oil Reservoirs.</title>
        <authorList>
            <person name="Hu P."/>
            <person name="Tom L."/>
            <person name="Singh A."/>
            <person name="Thomas B.C."/>
            <person name="Baker B.J."/>
            <person name="Piceno Y.M."/>
            <person name="Andersen G.L."/>
            <person name="Banfield J.F."/>
        </authorList>
    </citation>
    <scope>NUCLEOTIDE SEQUENCE [LARGE SCALE GENOMIC DNA]</scope>
</reference>
<dbReference type="GO" id="GO:0003924">
    <property type="term" value="F:GTPase activity"/>
    <property type="evidence" value="ECO:0007669"/>
    <property type="project" value="InterPro"/>
</dbReference>
<dbReference type="InterPro" id="IPR000640">
    <property type="entry name" value="EFG_V-like"/>
</dbReference>
<dbReference type="CDD" id="cd01434">
    <property type="entry name" value="EFG_mtEFG1_IV"/>
    <property type="match status" value="1"/>
</dbReference>
<evidence type="ECO:0000256" key="3">
    <source>
        <dbReference type="ARBA" id="ARBA00023134"/>
    </source>
</evidence>
<dbReference type="PANTHER" id="PTHR43261">
    <property type="entry name" value="TRANSLATION ELONGATION FACTOR G-RELATED"/>
    <property type="match status" value="1"/>
</dbReference>
<dbReference type="InterPro" id="IPR005517">
    <property type="entry name" value="Transl_elong_EFG/EF2_IV"/>
</dbReference>
<evidence type="ECO:0000259" key="5">
    <source>
        <dbReference type="PROSITE" id="PS51722"/>
    </source>
</evidence>
<dbReference type="Gene3D" id="3.30.70.870">
    <property type="entry name" value="Elongation Factor G (Translational Gtpase), domain 3"/>
    <property type="match status" value="1"/>
</dbReference>
<dbReference type="GO" id="GO:0032790">
    <property type="term" value="P:ribosome disassembly"/>
    <property type="evidence" value="ECO:0007669"/>
    <property type="project" value="TreeGrafter"/>
</dbReference>
<keyword evidence="6" id="KW-0648">Protein biosynthesis</keyword>
<dbReference type="SUPFAM" id="SSF54211">
    <property type="entry name" value="Ribosomal protein S5 domain 2-like"/>
    <property type="match status" value="1"/>
</dbReference>
<dbReference type="InterPro" id="IPR009000">
    <property type="entry name" value="Transl_B-barrel_sf"/>
</dbReference>
<dbReference type="InterPro" id="IPR009022">
    <property type="entry name" value="EFG_III"/>
</dbReference>
<keyword evidence="2" id="KW-0547">Nucleotide-binding</keyword>
<dbReference type="SUPFAM" id="SSF50447">
    <property type="entry name" value="Translation proteins"/>
    <property type="match status" value="1"/>
</dbReference>
<dbReference type="SMART" id="SM00838">
    <property type="entry name" value="EFG_C"/>
    <property type="match status" value="1"/>
</dbReference>
<dbReference type="Pfam" id="PF00679">
    <property type="entry name" value="EFG_C"/>
    <property type="match status" value="1"/>
</dbReference>
<dbReference type="NCBIfam" id="TIGR00484">
    <property type="entry name" value="EF-G"/>
    <property type="match status" value="1"/>
</dbReference>
<dbReference type="CDD" id="cd03713">
    <property type="entry name" value="EFG_mtEFG_C"/>
    <property type="match status" value="1"/>
</dbReference>
<keyword evidence="6" id="KW-0251">Elongation factor</keyword>
<dbReference type="SUPFAM" id="SSF54980">
    <property type="entry name" value="EF-G C-terminal domain-like"/>
    <property type="match status" value="2"/>
</dbReference>
<keyword evidence="3" id="KW-0342">GTP-binding</keyword>
<dbReference type="Gene3D" id="3.30.230.10">
    <property type="match status" value="1"/>
</dbReference>
<organism evidence="6 7">
    <name type="scientific">Mesotoga prima</name>
    <dbReference type="NCBI Taxonomy" id="1184387"/>
    <lineage>
        <taxon>Bacteria</taxon>
        <taxon>Thermotogati</taxon>
        <taxon>Thermotogota</taxon>
        <taxon>Thermotogae</taxon>
        <taxon>Kosmotogales</taxon>
        <taxon>Kosmotogaceae</taxon>
        <taxon>Mesotoga</taxon>
    </lineage>
</organism>
<dbReference type="NCBIfam" id="NF009891">
    <property type="entry name" value="PRK13351.1-1"/>
    <property type="match status" value="1"/>
</dbReference>
<dbReference type="CDD" id="cd16262">
    <property type="entry name" value="EFG_III"/>
    <property type="match status" value="1"/>
</dbReference>